<evidence type="ECO:0000313" key="2">
    <source>
        <dbReference type="EMBL" id="PNX81119.1"/>
    </source>
</evidence>
<dbReference type="AlphaFoldDB" id="A0A2K3LRH2"/>
<dbReference type="STRING" id="57577.A0A2K3LRH2"/>
<organism evidence="2 3">
    <name type="scientific">Trifolium pratense</name>
    <name type="common">Red clover</name>
    <dbReference type="NCBI Taxonomy" id="57577"/>
    <lineage>
        <taxon>Eukaryota</taxon>
        <taxon>Viridiplantae</taxon>
        <taxon>Streptophyta</taxon>
        <taxon>Embryophyta</taxon>
        <taxon>Tracheophyta</taxon>
        <taxon>Spermatophyta</taxon>
        <taxon>Magnoliopsida</taxon>
        <taxon>eudicotyledons</taxon>
        <taxon>Gunneridae</taxon>
        <taxon>Pentapetalae</taxon>
        <taxon>rosids</taxon>
        <taxon>fabids</taxon>
        <taxon>Fabales</taxon>
        <taxon>Fabaceae</taxon>
        <taxon>Papilionoideae</taxon>
        <taxon>50 kb inversion clade</taxon>
        <taxon>NPAAA clade</taxon>
        <taxon>Hologalegina</taxon>
        <taxon>IRL clade</taxon>
        <taxon>Trifolieae</taxon>
        <taxon>Trifolium</taxon>
    </lineage>
</organism>
<feature type="region of interest" description="Disordered" evidence="1">
    <location>
        <begin position="141"/>
        <end position="164"/>
    </location>
</feature>
<dbReference type="PANTHER" id="PTHR33356:SF37">
    <property type="match status" value="1"/>
</dbReference>
<protein>
    <submittedName>
        <fullName evidence="2">Uncharacterized protein</fullName>
    </submittedName>
</protein>
<dbReference type="Proteomes" id="UP000236291">
    <property type="component" value="Unassembled WGS sequence"/>
</dbReference>
<proteinExistence type="predicted"/>
<comment type="caution">
    <text evidence="2">The sequence shown here is derived from an EMBL/GenBank/DDBJ whole genome shotgun (WGS) entry which is preliminary data.</text>
</comment>
<gene>
    <name evidence="2" type="ORF">L195_g037134</name>
</gene>
<evidence type="ECO:0000313" key="3">
    <source>
        <dbReference type="Proteomes" id="UP000236291"/>
    </source>
</evidence>
<evidence type="ECO:0000256" key="1">
    <source>
        <dbReference type="SAM" id="MobiDB-lite"/>
    </source>
</evidence>
<accession>A0A2K3LRH2</accession>
<reference evidence="2 3" key="1">
    <citation type="journal article" date="2014" name="Am. J. Bot.">
        <title>Genome assembly and annotation for red clover (Trifolium pratense; Fabaceae).</title>
        <authorList>
            <person name="Istvanek J."/>
            <person name="Jaros M."/>
            <person name="Krenek A."/>
            <person name="Repkova J."/>
        </authorList>
    </citation>
    <scope>NUCLEOTIDE SEQUENCE [LARGE SCALE GENOMIC DNA]</scope>
    <source>
        <strain evidence="3">cv. Tatra</strain>
        <tissue evidence="2">Young leaves</tissue>
    </source>
</reference>
<reference evidence="2 3" key="2">
    <citation type="journal article" date="2017" name="Front. Plant Sci.">
        <title>Gene Classification and Mining of Molecular Markers Useful in Red Clover (Trifolium pratense) Breeding.</title>
        <authorList>
            <person name="Istvanek J."/>
            <person name="Dluhosova J."/>
            <person name="Dluhos P."/>
            <person name="Patkova L."/>
            <person name="Nedelnik J."/>
            <person name="Repkova J."/>
        </authorList>
    </citation>
    <scope>NUCLEOTIDE SEQUENCE [LARGE SCALE GENOMIC DNA]</scope>
    <source>
        <strain evidence="3">cv. Tatra</strain>
        <tissue evidence="2">Young leaves</tissue>
    </source>
</reference>
<dbReference type="PANTHER" id="PTHR33356">
    <property type="entry name" value="TIP41-LIKE PROTEIN"/>
    <property type="match status" value="1"/>
</dbReference>
<dbReference type="EMBL" id="ASHM01039268">
    <property type="protein sequence ID" value="PNX81119.1"/>
    <property type="molecule type" value="Genomic_DNA"/>
</dbReference>
<sequence length="246" mass="27502">MNNEASLFEFQNKRGLLGGLPPPITAENRAAALFGNPNPSHVQYHQLKQQCESIWGRQARVQAQAQAQAKEASWLAHQVQSRGYEYEGMKCMRALPRPAWHSTMQVKQHQNNPGLFNGSGSGSRPGLYNGSDVKRGCGGTGVFLPRPYGTPPTESRKKTSNNHEPFVCRKKTGCSSVLVPAKVIHALNLTIDDFNGGRQPCFSNDFGVDYDALLARRNALVMQQRLRMQREEAASYENRLPQEWTY</sequence>
<name>A0A2K3LRH2_TRIPR</name>